<feature type="region of interest" description="Disordered" evidence="1">
    <location>
        <begin position="1"/>
        <end position="81"/>
    </location>
</feature>
<organism evidence="2 3">
    <name type="scientific">Gulo gulo</name>
    <name type="common">Wolverine</name>
    <name type="synonym">Gluton</name>
    <dbReference type="NCBI Taxonomy" id="48420"/>
    <lineage>
        <taxon>Eukaryota</taxon>
        <taxon>Metazoa</taxon>
        <taxon>Chordata</taxon>
        <taxon>Craniata</taxon>
        <taxon>Vertebrata</taxon>
        <taxon>Euteleostomi</taxon>
        <taxon>Mammalia</taxon>
        <taxon>Eutheria</taxon>
        <taxon>Laurasiatheria</taxon>
        <taxon>Carnivora</taxon>
        <taxon>Caniformia</taxon>
        <taxon>Musteloidea</taxon>
        <taxon>Mustelidae</taxon>
        <taxon>Guloninae</taxon>
        <taxon>Gulo</taxon>
    </lineage>
</organism>
<proteinExistence type="predicted"/>
<accession>A0A9X9LL75</accession>
<keyword evidence="3" id="KW-1185">Reference proteome</keyword>
<feature type="compositionally biased region" description="Low complexity" evidence="1">
    <location>
        <begin position="72"/>
        <end position="81"/>
    </location>
</feature>
<name>A0A9X9LL75_GULGU</name>
<dbReference type="EMBL" id="CYRY02006768">
    <property type="protein sequence ID" value="VCW74360.1"/>
    <property type="molecule type" value="Genomic_DNA"/>
</dbReference>
<dbReference type="Proteomes" id="UP000269945">
    <property type="component" value="Unassembled WGS sequence"/>
</dbReference>
<dbReference type="AlphaFoldDB" id="A0A9X9LL75"/>
<sequence length="81" mass="8469">MSQPPMGGAAPATATASAATSATEARLHPEGSSRKQQRAQSPARLRDNSVRQTTATTRSPVGAGTKLNSVRQQQLQQQQGN</sequence>
<feature type="compositionally biased region" description="Polar residues" evidence="1">
    <location>
        <begin position="50"/>
        <end position="59"/>
    </location>
</feature>
<evidence type="ECO:0000313" key="3">
    <source>
        <dbReference type="Proteomes" id="UP000269945"/>
    </source>
</evidence>
<gene>
    <name evidence="2" type="ORF">BN2614_LOCUS1</name>
</gene>
<reference evidence="2 3" key="1">
    <citation type="submission" date="2018-10" db="EMBL/GenBank/DDBJ databases">
        <authorList>
            <person name="Ekblom R."/>
            <person name="Jareborg N."/>
        </authorList>
    </citation>
    <scope>NUCLEOTIDE SEQUENCE [LARGE SCALE GENOMIC DNA]</scope>
    <source>
        <tissue evidence="2">Muscle</tissue>
    </source>
</reference>
<evidence type="ECO:0000313" key="2">
    <source>
        <dbReference type="EMBL" id="VCW74360.1"/>
    </source>
</evidence>
<protein>
    <submittedName>
        <fullName evidence="2">Uncharacterized protein</fullName>
    </submittedName>
</protein>
<evidence type="ECO:0000256" key="1">
    <source>
        <dbReference type="SAM" id="MobiDB-lite"/>
    </source>
</evidence>
<feature type="compositionally biased region" description="Low complexity" evidence="1">
    <location>
        <begin position="9"/>
        <end position="24"/>
    </location>
</feature>
<feature type="non-terminal residue" evidence="2">
    <location>
        <position position="81"/>
    </location>
</feature>
<comment type="caution">
    <text evidence="2">The sequence shown here is derived from an EMBL/GenBank/DDBJ whole genome shotgun (WGS) entry which is preliminary data.</text>
</comment>